<keyword evidence="5" id="KW-0694">RNA-binding</keyword>
<feature type="domain" description="TROVE" evidence="7">
    <location>
        <begin position="13"/>
        <end position="319"/>
    </location>
</feature>
<comment type="similarity">
    <text evidence="2">Belongs to the Ro 60 kDa family.</text>
</comment>
<dbReference type="Pfam" id="PF05731">
    <property type="entry name" value="TROVE"/>
    <property type="match status" value="2"/>
</dbReference>
<keyword evidence="9" id="KW-1185">Reference proteome</keyword>
<dbReference type="EMBL" id="JBDKWZ010000004">
    <property type="protein sequence ID" value="MEN7548098.1"/>
    <property type="molecule type" value="Genomic_DNA"/>
</dbReference>
<keyword evidence="3" id="KW-0963">Cytoplasm</keyword>
<dbReference type="PROSITE" id="PS50988">
    <property type="entry name" value="TROVE"/>
    <property type="match status" value="1"/>
</dbReference>
<dbReference type="GO" id="GO:0003723">
    <property type="term" value="F:RNA binding"/>
    <property type="evidence" value="ECO:0007669"/>
    <property type="project" value="UniProtKB-KW"/>
</dbReference>
<dbReference type="GO" id="GO:0005737">
    <property type="term" value="C:cytoplasm"/>
    <property type="evidence" value="ECO:0007669"/>
    <property type="project" value="UniProtKB-SubCell"/>
</dbReference>
<proteinExistence type="inferred from homology"/>
<evidence type="ECO:0000256" key="3">
    <source>
        <dbReference type="ARBA" id="ARBA00022490"/>
    </source>
</evidence>
<dbReference type="RefSeq" id="WP_346820879.1">
    <property type="nucleotide sequence ID" value="NZ_JBDKWZ010000004.1"/>
</dbReference>
<evidence type="ECO:0000313" key="9">
    <source>
        <dbReference type="Proteomes" id="UP001403385"/>
    </source>
</evidence>
<dbReference type="InterPro" id="IPR036465">
    <property type="entry name" value="vWFA_dom_sf"/>
</dbReference>
<evidence type="ECO:0000256" key="2">
    <source>
        <dbReference type="ARBA" id="ARBA00007814"/>
    </source>
</evidence>
<evidence type="ECO:0000259" key="7">
    <source>
        <dbReference type="PROSITE" id="PS50988"/>
    </source>
</evidence>
<keyword evidence="4" id="KW-0479">Metal-binding</keyword>
<accession>A0AAW9S6Q5</accession>
<gene>
    <name evidence="8" type="ORF">AAG747_09260</name>
</gene>
<evidence type="ECO:0000256" key="5">
    <source>
        <dbReference type="ARBA" id="ARBA00022884"/>
    </source>
</evidence>
<dbReference type="SUPFAM" id="SSF53300">
    <property type="entry name" value="vWA-like"/>
    <property type="match status" value="1"/>
</dbReference>
<dbReference type="GO" id="GO:0046872">
    <property type="term" value="F:metal ion binding"/>
    <property type="evidence" value="ECO:0007669"/>
    <property type="project" value="UniProtKB-KW"/>
</dbReference>
<dbReference type="Gene3D" id="3.40.50.410">
    <property type="entry name" value="von Willebrand factor, type A domain"/>
    <property type="match status" value="1"/>
</dbReference>
<comment type="subcellular location">
    <subcellularLocation>
        <location evidence="1">Cytoplasm</location>
    </subcellularLocation>
</comment>
<dbReference type="GO" id="GO:1990904">
    <property type="term" value="C:ribonucleoprotein complex"/>
    <property type="evidence" value="ECO:0007669"/>
    <property type="project" value="UniProtKB-KW"/>
</dbReference>
<sequence>MRFNKIKNSLQKITNYEGAAAYQLSPALELYTAVVTSSLSNQFYENAGDRLERIKSLIGKNEAEFVAKLATYTREKMHLRSIPLVLTVELAKQVNGNSLLSKTVDRVVQRADEITELLAYYTLANDRKDTKKLNKLSKQLQKGLAKSFNKFDEYQFAKYNRATEVKLRDALFLVHPKAKDEQQQALFNKITNDTLSVPYTWETELSALGQQAFANEQEKKAAFKAKWEELIDSKKLGYMALLRNLRNILEAGISTEHLVKVCMYLSDETAVKRSKQLPTRYLAAYRELKKLNHGHASVVLNALEDAVKVSVANMKGFGYDTRVLIACDVSGSMQQAISPKSKVLLYDIGLMLGMLLQYKCKNVISGMFGDRWKTIAMPSNNILSNVDEFYRREGEVGYSTNGYLVIRDLVKRKEVVDKVMLFTDCQLWDSNGYNQAASNQLQSQWKAYKKIAPQAKLYLFDLAGYGQVPLNVLRNDVHLIGGWSDKIFDVLQALEDGSNALAEIEKIEL</sequence>
<dbReference type="AlphaFoldDB" id="A0AAW9S6Q5"/>
<dbReference type="PANTHER" id="PTHR14202">
    <property type="entry name" value="60 KDA RIBONUCLEOPROTEIN SSA/RO"/>
    <property type="match status" value="1"/>
</dbReference>
<organism evidence="8 9">
    <name type="scientific">Rapidithrix thailandica</name>
    <dbReference type="NCBI Taxonomy" id="413964"/>
    <lineage>
        <taxon>Bacteria</taxon>
        <taxon>Pseudomonadati</taxon>
        <taxon>Bacteroidota</taxon>
        <taxon>Cytophagia</taxon>
        <taxon>Cytophagales</taxon>
        <taxon>Flammeovirgaceae</taxon>
        <taxon>Rapidithrix</taxon>
    </lineage>
</organism>
<dbReference type="SUPFAM" id="SSF140864">
    <property type="entry name" value="TROVE domain-like"/>
    <property type="match status" value="1"/>
</dbReference>
<dbReference type="InterPro" id="IPR008858">
    <property type="entry name" value="TROVE_dom"/>
</dbReference>
<dbReference type="Proteomes" id="UP001403385">
    <property type="component" value="Unassembled WGS sequence"/>
</dbReference>
<dbReference type="InterPro" id="IPR040322">
    <property type="entry name" value="TROVE2"/>
</dbReference>
<dbReference type="InterPro" id="IPR037214">
    <property type="entry name" value="TROVE_dom_sf"/>
</dbReference>
<evidence type="ECO:0000313" key="8">
    <source>
        <dbReference type="EMBL" id="MEN7548098.1"/>
    </source>
</evidence>
<comment type="caution">
    <text evidence="8">The sequence shown here is derived from an EMBL/GenBank/DDBJ whole genome shotgun (WGS) entry which is preliminary data.</text>
</comment>
<dbReference type="PANTHER" id="PTHR14202:SF0">
    <property type="entry name" value="RNA-BINDING PROTEIN RO60"/>
    <property type="match status" value="1"/>
</dbReference>
<evidence type="ECO:0000256" key="6">
    <source>
        <dbReference type="ARBA" id="ARBA00023274"/>
    </source>
</evidence>
<keyword evidence="6" id="KW-0687">Ribonucleoprotein</keyword>
<reference evidence="8 9" key="1">
    <citation type="submission" date="2024-04" db="EMBL/GenBank/DDBJ databases">
        <title>Novel genus in family Flammeovirgaceae.</title>
        <authorList>
            <person name="Nguyen T.H."/>
            <person name="Vuong T.Q."/>
            <person name="Le H."/>
            <person name="Kim S.-G."/>
        </authorList>
    </citation>
    <scope>NUCLEOTIDE SEQUENCE [LARGE SCALE GENOMIC DNA]</scope>
    <source>
        <strain evidence="8 9">JCM 23209</strain>
    </source>
</reference>
<name>A0AAW9S6Q5_9BACT</name>
<evidence type="ECO:0000256" key="4">
    <source>
        <dbReference type="ARBA" id="ARBA00022723"/>
    </source>
</evidence>
<protein>
    <submittedName>
        <fullName evidence="8">TROVE domain-containing protein</fullName>
    </submittedName>
</protein>
<evidence type="ECO:0000256" key="1">
    <source>
        <dbReference type="ARBA" id="ARBA00004496"/>
    </source>
</evidence>